<dbReference type="GO" id="GO:0004512">
    <property type="term" value="F:inositol-3-phosphate synthase activity"/>
    <property type="evidence" value="ECO:0007669"/>
    <property type="project" value="UniProtKB-EC"/>
</dbReference>
<comment type="catalytic activity">
    <reaction evidence="1">
        <text>D-glucose 6-phosphate = 1D-myo-inositol 3-phosphate</text>
        <dbReference type="Rhea" id="RHEA:10716"/>
        <dbReference type="ChEBI" id="CHEBI:58401"/>
        <dbReference type="ChEBI" id="CHEBI:61548"/>
        <dbReference type="EC" id="5.5.1.4"/>
    </reaction>
</comment>
<reference evidence="7 8" key="1">
    <citation type="journal article" date="2019" name="Nat. Ecol. Evol.">
        <title>Megaphylogeny resolves global patterns of mushroom evolution.</title>
        <authorList>
            <person name="Varga T."/>
            <person name="Krizsan K."/>
            <person name="Foldi C."/>
            <person name="Dima B."/>
            <person name="Sanchez-Garcia M."/>
            <person name="Sanchez-Ramirez S."/>
            <person name="Szollosi G.J."/>
            <person name="Szarkandi J.G."/>
            <person name="Papp V."/>
            <person name="Albert L."/>
            <person name="Andreopoulos W."/>
            <person name="Angelini C."/>
            <person name="Antonin V."/>
            <person name="Barry K.W."/>
            <person name="Bougher N.L."/>
            <person name="Buchanan P."/>
            <person name="Buyck B."/>
            <person name="Bense V."/>
            <person name="Catcheside P."/>
            <person name="Chovatia M."/>
            <person name="Cooper J."/>
            <person name="Damon W."/>
            <person name="Desjardin D."/>
            <person name="Finy P."/>
            <person name="Geml J."/>
            <person name="Haridas S."/>
            <person name="Hughes K."/>
            <person name="Justo A."/>
            <person name="Karasinski D."/>
            <person name="Kautmanova I."/>
            <person name="Kiss B."/>
            <person name="Kocsube S."/>
            <person name="Kotiranta H."/>
            <person name="LaButti K.M."/>
            <person name="Lechner B.E."/>
            <person name="Liimatainen K."/>
            <person name="Lipzen A."/>
            <person name="Lukacs Z."/>
            <person name="Mihaltcheva S."/>
            <person name="Morgado L.N."/>
            <person name="Niskanen T."/>
            <person name="Noordeloos M.E."/>
            <person name="Ohm R.A."/>
            <person name="Ortiz-Santana B."/>
            <person name="Ovrebo C."/>
            <person name="Racz N."/>
            <person name="Riley R."/>
            <person name="Savchenko A."/>
            <person name="Shiryaev A."/>
            <person name="Soop K."/>
            <person name="Spirin V."/>
            <person name="Szebenyi C."/>
            <person name="Tomsovsky M."/>
            <person name="Tulloss R.E."/>
            <person name="Uehling J."/>
            <person name="Grigoriev I.V."/>
            <person name="Vagvolgyi C."/>
            <person name="Papp T."/>
            <person name="Martin F.M."/>
            <person name="Miettinen O."/>
            <person name="Hibbett D.S."/>
            <person name="Nagy L.G."/>
        </authorList>
    </citation>
    <scope>NUCLEOTIDE SEQUENCE [LARGE SCALE GENOMIC DNA]</scope>
    <source>
        <strain evidence="7 8">CBS 121175</strain>
    </source>
</reference>
<dbReference type="UniPathway" id="UPA00823">
    <property type="reaction ID" value="UER00787"/>
</dbReference>
<sequence>MVAANRPLQALELTEKGTPKDKGEHPAHIVVVIKYVPAIGDSKRTIYEYFSEIFCGGLSVVNIFNECEDYLLAELLYSCQVPQGQRARVQALALGPVFALLHARGSSRQTWNAPRSSTVSTGSATLLSVEAFLKACLGLEGSIDLSLETRLW</sequence>
<dbReference type="EMBL" id="ML210341">
    <property type="protein sequence ID" value="TFK19419.1"/>
    <property type="molecule type" value="Genomic_DNA"/>
</dbReference>
<comment type="cofactor">
    <cofactor evidence="2">
        <name>NAD(+)</name>
        <dbReference type="ChEBI" id="CHEBI:57540"/>
    </cofactor>
</comment>
<dbReference type="STRING" id="230819.A0A5C3KGU3"/>
<gene>
    <name evidence="7" type="ORF">FA15DRAFT_175346</name>
</gene>
<evidence type="ECO:0000256" key="4">
    <source>
        <dbReference type="ARBA" id="ARBA00012125"/>
    </source>
</evidence>
<dbReference type="GO" id="GO:0006021">
    <property type="term" value="P:inositol biosynthetic process"/>
    <property type="evidence" value="ECO:0007669"/>
    <property type="project" value="UniProtKB-UniPathway"/>
</dbReference>
<dbReference type="InterPro" id="IPR013021">
    <property type="entry name" value="Myo-inos-1-P_Synthase_GAPDH"/>
</dbReference>
<protein>
    <recommendedName>
        <fullName evidence="4">inositol-3-phosphate synthase</fullName>
        <ecNumber evidence="4">5.5.1.4</ecNumber>
    </recommendedName>
</protein>
<dbReference type="OrthoDB" id="2887at2759"/>
<feature type="domain" description="Myo-inositol-1-phosphate synthase GAPDH-like" evidence="6">
    <location>
        <begin position="25"/>
        <end position="69"/>
    </location>
</feature>
<evidence type="ECO:0000256" key="2">
    <source>
        <dbReference type="ARBA" id="ARBA00001911"/>
    </source>
</evidence>
<comment type="pathway">
    <text evidence="3">Polyol metabolism; myo-inositol biosynthesis; myo-inositol from D-glucose 6-phosphate: step 1/2.</text>
</comment>
<keyword evidence="8" id="KW-1185">Reference proteome</keyword>
<dbReference type="PANTHER" id="PTHR11510">
    <property type="entry name" value="MYO-INOSITOL-1 PHOSPHATE SYNTHASE"/>
    <property type="match status" value="1"/>
</dbReference>
<dbReference type="GO" id="GO:0008654">
    <property type="term" value="P:phospholipid biosynthetic process"/>
    <property type="evidence" value="ECO:0007669"/>
    <property type="project" value="InterPro"/>
</dbReference>
<keyword evidence="5" id="KW-0398">Inositol biosynthesis</keyword>
<evidence type="ECO:0000256" key="5">
    <source>
        <dbReference type="ARBA" id="ARBA00022550"/>
    </source>
</evidence>
<evidence type="ECO:0000313" key="7">
    <source>
        <dbReference type="EMBL" id="TFK19419.1"/>
    </source>
</evidence>
<dbReference type="InterPro" id="IPR002587">
    <property type="entry name" value="Myo-inos-1-P_Synthase"/>
</dbReference>
<dbReference type="EC" id="5.5.1.4" evidence="4"/>
<name>A0A5C3KGU3_COPMA</name>
<proteinExistence type="predicted"/>
<dbReference type="Pfam" id="PF01658">
    <property type="entry name" value="Inos-1-P_synth"/>
    <property type="match status" value="1"/>
</dbReference>
<dbReference type="Gene3D" id="3.30.360.10">
    <property type="entry name" value="Dihydrodipicolinate Reductase, domain 2"/>
    <property type="match status" value="1"/>
</dbReference>
<evidence type="ECO:0000259" key="6">
    <source>
        <dbReference type="Pfam" id="PF01658"/>
    </source>
</evidence>
<evidence type="ECO:0000256" key="1">
    <source>
        <dbReference type="ARBA" id="ARBA00000113"/>
    </source>
</evidence>
<evidence type="ECO:0000313" key="8">
    <source>
        <dbReference type="Proteomes" id="UP000307440"/>
    </source>
</evidence>
<dbReference type="Proteomes" id="UP000307440">
    <property type="component" value="Unassembled WGS sequence"/>
</dbReference>
<dbReference type="SUPFAM" id="SSF55347">
    <property type="entry name" value="Glyceraldehyde-3-phosphate dehydrogenase-like, C-terminal domain"/>
    <property type="match status" value="1"/>
</dbReference>
<organism evidence="7 8">
    <name type="scientific">Coprinopsis marcescibilis</name>
    <name type="common">Agaric fungus</name>
    <name type="synonym">Psathyrella marcescibilis</name>
    <dbReference type="NCBI Taxonomy" id="230819"/>
    <lineage>
        <taxon>Eukaryota</taxon>
        <taxon>Fungi</taxon>
        <taxon>Dikarya</taxon>
        <taxon>Basidiomycota</taxon>
        <taxon>Agaricomycotina</taxon>
        <taxon>Agaricomycetes</taxon>
        <taxon>Agaricomycetidae</taxon>
        <taxon>Agaricales</taxon>
        <taxon>Agaricineae</taxon>
        <taxon>Psathyrellaceae</taxon>
        <taxon>Coprinopsis</taxon>
    </lineage>
</organism>
<dbReference type="AlphaFoldDB" id="A0A5C3KGU3"/>
<evidence type="ECO:0000256" key="3">
    <source>
        <dbReference type="ARBA" id="ARBA00005117"/>
    </source>
</evidence>
<accession>A0A5C3KGU3</accession>